<evidence type="ECO:0000256" key="2">
    <source>
        <dbReference type="ARBA" id="ARBA00022475"/>
    </source>
</evidence>
<dbReference type="GO" id="GO:0005886">
    <property type="term" value="C:plasma membrane"/>
    <property type="evidence" value="ECO:0007669"/>
    <property type="project" value="UniProtKB-SubCell"/>
</dbReference>
<dbReference type="Gene3D" id="3.90.182.10">
    <property type="entry name" value="Toxin - Anthrax Protective Antigen,domain 1"/>
    <property type="match status" value="2"/>
</dbReference>
<name>A0A1V6LY33_9BACT</name>
<dbReference type="GO" id="GO:0016763">
    <property type="term" value="F:pentosyltransferase activity"/>
    <property type="evidence" value="ECO:0007669"/>
    <property type="project" value="TreeGrafter"/>
</dbReference>
<protein>
    <recommendedName>
        <fullName evidence="9">PA14 domain-containing protein</fullName>
    </recommendedName>
</protein>
<evidence type="ECO:0000256" key="5">
    <source>
        <dbReference type="ARBA" id="ARBA00022692"/>
    </source>
</evidence>
<keyword evidence="11" id="KW-1185">Reference proteome</keyword>
<feature type="domain" description="PA14" evidence="9">
    <location>
        <begin position="214"/>
        <end position="359"/>
    </location>
</feature>
<keyword evidence="4" id="KW-0808">Transferase</keyword>
<dbReference type="PANTHER" id="PTHR33908">
    <property type="entry name" value="MANNOSYLTRANSFERASE YKCB-RELATED"/>
    <property type="match status" value="1"/>
</dbReference>
<keyword evidence="5 8" id="KW-0812">Transmembrane</keyword>
<sequence length="861" mass="98765">MEFTKSKGLFITLLIILFIGGIYIGIRLLLPNRGLTGYYLYFLDTESKPENIPLQPQQISSSGMCSNLRKKVYEGYPKKTLIKEITEDAPLNFNWSSEAKKSYKSPFTIEWDGFLKIEDPGDYTFILSSDDGSELFLNNSKVIDNGSQHGIVKKIKTISLEPGFYHFHMRYFDVGGGAVLSLKWKMPNAQETVIPLSQFYHEPANHTIYFVDPAISHVLQIEPKSTIDENRIVFRKNDPAIDFRNFGILRTYYVNYWDNQRFQPPVRVPAYNIIWRGFIWIPKDGMYTFHADTNGEMILFIDLKAVMKYRAGNDSKIRTHLEKGWKPIQINYVNTAKYARLNLCWQKPEDNKLGCIPSWYLMPSENKDVFGKARLWFAAGFLVASVSLGFLLFLVLKNKRKSCFQEYVTYIQQNWPVVALIFIVILGAVLRFNHYSVIPPHGDTMDVYQEAWNGYHILHGDGPQSWEGAYFVSAYKSGDKSSLQWFGDSFTIVKRYIAHPPLFSIFAGIPPTICGAKEYLDCRLTTINITPIFFSTLTVLLVFCVSYKIYRSYSISIIASLLYATVPIFVVTGRIAKGDGLLALVLISGVLCVLHYAESGKKVYVIYAGLLAGVSFWSKEMGICAIVIIPLLLGRKGFRKEAGLAAGIGFAIAISYFLYCYLINPEAFFKMMDLRDKHQSAVFDMVMKYLRDFRITINYAHFGIGYYWWFWFALVYSMGKREWTVPVTAFILLMTISALSTDIYPFGWFLIPIYPFMAIAGGLFIRDLISRPNTAKALLILLILLAVPLREILPSNLYKSQWLFRYYLAIGILPFLAFDFFKHRITAAVAKTACYLYLSFFLTINIYVVYHLPDLYDPLKR</sequence>
<dbReference type="InterPro" id="IPR050297">
    <property type="entry name" value="LipidA_mod_glycosyltrf_83"/>
</dbReference>
<keyword evidence="2" id="KW-1003">Cell membrane</keyword>
<accession>A0A1V6LY33</accession>
<feature type="transmembrane region" description="Helical" evidence="8">
    <location>
        <begin position="527"/>
        <end position="549"/>
    </location>
</feature>
<evidence type="ECO:0000313" key="11">
    <source>
        <dbReference type="Proteomes" id="UP000242219"/>
    </source>
</evidence>
<evidence type="ECO:0000256" key="6">
    <source>
        <dbReference type="ARBA" id="ARBA00022989"/>
    </source>
</evidence>
<dbReference type="SUPFAM" id="SSF56988">
    <property type="entry name" value="Anthrax protective antigen"/>
    <property type="match status" value="2"/>
</dbReference>
<dbReference type="Proteomes" id="UP000242219">
    <property type="component" value="Unassembled WGS sequence"/>
</dbReference>
<feature type="transmembrane region" description="Helical" evidence="8">
    <location>
        <begin position="6"/>
        <end position="30"/>
    </location>
</feature>
<feature type="transmembrane region" description="Helical" evidence="8">
    <location>
        <begin position="603"/>
        <end position="632"/>
    </location>
</feature>
<feature type="transmembrane region" description="Helical" evidence="8">
    <location>
        <begin position="555"/>
        <end position="573"/>
    </location>
</feature>
<reference evidence="10 11" key="1">
    <citation type="journal article" date="2016" name="Genome Announc.">
        <title>Draft Genome Sequence of the Anaerobic Ammonium-Oxidizing Bacterium 'Candidatus Brocadia sp. 40'.</title>
        <authorList>
            <person name="Ali M."/>
            <person name="Haroon M.F."/>
            <person name="Narita Y."/>
            <person name="Zhang L."/>
            <person name="Rangel Shaw D."/>
            <person name="Okabe S."/>
            <person name="Saikaly P.E."/>
        </authorList>
    </citation>
    <scope>NUCLEOTIDE SEQUENCE [LARGE SCALE GENOMIC DNA]</scope>
    <source>
        <strain evidence="10 11">40</strain>
    </source>
</reference>
<dbReference type="PROSITE" id="PS51820">
    <property type="entry name" value="PA14"/>
    <property type="match status" value="2"/>
</dbReference>
<evidence type="ECO:0000256" key="3">
    <source>
        <dbReference type="ARBA" id="ARBA00022676"/>
    </source>
</evidence>
<dbReference type="RefSeq" id="WP_070067797.1">
    <property type="nucleotide sequence ID" value="NZ_MJUW02000108.1"/>
</dbReference>
<dbReference type="AlphaFoldDB" id="A0A1V6LY33"/>
<dbReference type="SMART" id="SM00758">
    <property type="entry name" value="PA14"/>
    <property type="match status" value="1"/>
</dbReference>
<keyword evidence="6 8" id="KW-1133">Transmembrane helix</keyword>
<evidence type="ECO:0000256" key="8">
    <source>
        <dbReference type="SAM" id="Phobius"/>
    </source>
</evidence>
<comment type="caution">
    <text evidence="10">The sequence shown here is derived from an EMBL/GenBank/DDBJ whole genome shotgun (WGS) entry which is preliminary data.</text>
</comment>
<keyword evidence="7 8" id="KW-0472">Membrane</keyword>
<feature type="transmembrane region" description="Helical" evidence="8">
    <location>
        <begin position="415"/>
        <end position="432"/>
    </location>
</feature>
<feature type="transmembrane region" description="Helical" evidence="8">
    <location>
        <begin position="580"/>
        <end position="597"/>
    </location>
</feature>
<feature type="transmembrane region" description="Helical" evidence="8">
    <location>
        <begin position="695"/>
        <end position="716"/>
    </location>
</feature>
<proteinExistence type="predicted"/>
<dbReference type="Pfam" id="PF07691">
    <property type="entry name" value="PA14"/>
    <property type="match status" value="2"/>
</dbReference>
<evidence type="ECO:0000256" key="1">
    <source>
        <dbReference type="ARBA" id="ARBA00004651"/>
    </source>
</evidence>
<dbReference type="GO" id="GO:0009103">
    <property type="term" value="P:lipopolysaccharide biosynthetic process"/>
    <property type="evidence" value="ECO:0007669"/>
    <property type="project" value="UniProtKB-ARBA"/>
</dbReference>
<feature type="transmembrane region" description="Helical" evidence="8">
    <location>
        <begin position="375"/>
        <end position="395"/>
    </location>
</feature>
<evidence type="ECO:0000313" key="10">
    <source>
        <dbReference type="EMBL" id="OQD45053.1"/>
    </source>
</evidence>
<dbReference type="Pfam" id="PF13231">
    <property type="entry name" value="PMT_2"/>
    <property type="match status" value="1"/>
</dbReference>
<feature type="domain" description="PA14" evidence="9">
    <location>
        <begin position="63"/>
        <end position="198"/>
    </location>
</feature>
<dbReference type="InterPro" id="IPR038731">
    <property type="entry name" value="RgtA/B/C-like"/>
</dbReference>
<organism evidence="10 11">
    <name type="scientific">Candidatus Brocadia sapporoensis</name>
    <dbReference type="NCBI Taxonomy" id="392547"/>
    <lineage>
        <taxon>Bacteria</taxon>
        <taxon>Pseudomonadati</taxon>
        <taxon>Planctomycetota</taxon>
        <taxon>Candidatus Brocadiia</taxon>
        <taxon>Candidatus Brocadiales</taxon>
        <taxon>Candidatus Brocadiaceae</taxon>
        <taxon>Candidatus Brocadia</taxon>
    </lineage>
</organism>
<gene>
    <name evidence="10" type="ORF">BIY37_10665</name>
</gene>
<dbReference type="EMBL" id="MJUW02000108">
    <property type="protein sequence ID" value="OQD45053.1"/>
    <property type="molecule type" value="Genomic_DNA"/>
</dbReference>
<feature type="transmembrane region" description="Helical" evidence="8">
    <location>
        <begin position="833"/>
        <end position="852"/>
    </location>
</feature>
<evidence type="ECO:0000256" key="4">
    <source>
        <dbReference type="ARBA" id="ARBA00022679"/>
    </source>
</evidence>
<keyword evidence="3" id="KW-0328">Glycosyltransferase</keyword>
<dbReference type="InterPro" id="IPR037524">
    <property type="entry name" value="PA14/GLEYA"/>
</dbReference>
<feature type="transmembrane region" description="Helical" evidence="8">
    <location>
        <begin position="746"/>
        <end position="765"/>
    </location>
</feature>
<dbReference type="InterPro" id="IPR011658">
    <property type="entry name" value="PA14_dom"/>
</dbReference>
<dbReference type="PANTHER" id="PTHR33908:SF11">
    <property type="entry name" value="MEMBRANE PROTEIN"/>
    <property type="match status" value="1"/>
</dbReference>
<feature type="transmembrane region" description="Helical" evidence="8">
    <location>
        <begin position="804"/>
        <end position="821"/>
    </location>
</feature>
<feature type="transmembrane region" description="Helical" evidence="8">
    <location>
        <begin position="644"/>
        <end position="664"/>
    </location>
</feature>
<evidence type="ECO:0000256" key="7">
    <source>
        <dbReference type="ARBA" id="ARBA00023136"/>
    </source>
</evidence>
<evidence type="ECO:0000259" key="9">
    <source>
        <dbReference type="PROSITE" id="PS51820"/>
    </source>
</evidence>
<feature type="transmembrane region" description="Helical" evidence="8">
    <location>
        <begin position="777"/>
        <end position="798"/>
    </location>
</feature>
<comment type="subcellular location">
    <subcellularLocation>
        <location evidence="1">Cell membrane</location>
        <topology evidence="1">Multi-pass membrane protein</topology>
    </subcellularLocation>
</comment>